<dbReference type="PANTHER" id="PTHR32071">
    <property type="entry name" value="TRANSCRIPTIONAL REGULATORY PROTEIN"/>
    <property type="match status" value="1"/>
</dbReference>
<dbReference type="Pfam" id="PF25601">
    <property type="entry name" value="AAA_lid_14"/>
    <property type="match status" value="1"/>
</dbReference>
<evidence type="ECO:0000256" key="1">
    <source>
        <dbReference type="ARBA" id="ARBA00022741"/>
    </source>
</evidence>
<dbReference type="PANTHER" id="PTHR32071:SF100">
    <property type="entry name" value="RESPONSE REGULATOR PROTEIN PILR"/>
    <property type="match status" value="1"/>
</dbReference>
<dbReference type="EMBL" id="UOFA01000106">
    <property type="protein sequence ID" value="VAW44304.1"/>
    <property type="molecule type" value="Genomic_DNA"/>
</dbReference>
<dbReference type="PROSITE" id="PS50045">
    <property type="entry name" value="SIGMA54_INTERACT_4"/>
    <property type="match status" value="1"/>
</dbReference>
<name>A0A3B0WL78_9ZZZZ</name>
<dbReference type="InterPro" id="IPR058031">
    <property type="entry name" value="AAA_lid_NorR"/>
</dbReference>
<evidence type="ECO:0000256" key="2">
    <source>
        <dbReference type="ARBA" id="ARBA00022840"/>
    </source>
</evidence>
<sequence length="339" mass="38292">MTAEQKKILVVDDEPDILQLLEISLTRMGFNVYKAENIGSAKYQLSKTSFHLCLSDFKLPDGNGSELVEHVNQHYPNTPIAVITAFGTINHAVETLKKGAYDFITKPISLDTLRQLVITGLNQNNHSKHGEQEKSIGIPVAYFESLDEAINKYAQSQVPVIVYGKHGSWKEVIAKLIHEGSELKDQDLTFIDCENPINGLTPDNLGTLFYHNVEQLKPEQQSILIQFIRSLSDQQRIIVTTNWSEDEFKHSLGVKKSLVRVICVGEINTKPLLELKDDLHEICKSRLEQLAEIWNKLPCKIHPTAMAKLKQHDFSGNMKELDLVLSKAAVNCKNQLIRE</sequence>
<evidence type="ECO:0000313" key="5">
    <source>
        <dbReference type="EMBL" id="VAW44304.1"/>
    </source>
</evidence>
<evidence type="ECO:0000259" key="3">
    <source>
        <dbReference type="PROSITE" id="PS50045"/>
    </source>
</evidence>
<dbReference type="SMART" id="SM00448">
    <property type="entry name" value="REC"/>
    <property type="match status" value="1"/>
</dbReference>
<dbReference type="Gene3D" id="3.40.50.300">
    <property type="entry name" value="P-loop containing nucleotide triphosphate hydrolases"/>
    <property type="match status" value="1"/>
</dbReference>
<reference evidence="5" key="1">
    <citation type="submission" date="2018-06" db="EMBL/GenBank/DDBJ databases">
        <authorList>
            <person name="Zhirakovskaya E."/>
        </authorList>
    </citation>
    <scope>NUCLEOTIDE SEQUENCE</scope>
</reference>
<dbReference type="SUPFAM" id="SSF52172">
    <property type="entry name" value="CheY-like"/>
    <property type="match status" value="1"/>
</dbReference>
<dbReference type="SUPFAM" id="SSF52540">
    <property type="entry name" value="P-loop containing nucleoside triphosphate hydrolases"/>
    <property type="match status" value="1"/>
</dbReference>
<evidence type="ECO:0000259" key="4">
    <source>
        <dbReference type="PROSITE" id="PS50110"/>
    </source>
</evidence>
<keyword evidence="1" id="KW-0547">Nucleotide-binding</keyword>
<proteinExistence type="predicted"/>
<dbReference type="InterPro" id="IPR002078">
    <property type="entry name" value="Sigma_54_int"/>
</dbReference>
<keyword evidence="2" id="KW-0067">ATP-binding</keyword>
<dbReference type="GO" id="GO:0006355">
    <property type="term" value="P:regulation of DNA-templated transcription"/>
    <property type="evidence" value="ECO:0007669"/>
    <property type="project" value="InterPro"/>
</dbReference>
<accession>A0A3B0WL78</accession>
<gene>
    <name evidence="5" type="ORF">MNBD_GAMMA02-1851</name>
</gene>
<dbReference type="PROSITE" id="PS50110">
    <property type="entry name" value="RESPONSE_REGULATORY"/>
    <property type="match status" value="1"/>
</dbReference>
<feature type="domain" description="Response regulatory" evidence="4">
    <location>
        <begin position="7"/>
        <end position="121"/>
    </location>
</feature>
<feature type="domain" description="Sigma-54 factor interaction" evidence="3">
    <location>
        <begin position="143"/>
        <end position="330"/>
    </location>
</feature>
<dbReference type="AlphaFoldDB" id="A0A3B0WL78"/>
<dbReference type="Pfam" id="PF14532">
    <property type="entry name" value="Sigma54_activ_2"/>
    <property type="match status" value="1"/>
</dbReference>
<feature type="non-terminal residue" evidence="5">
    <location>
        <position position="339"/>
    </location>
</feature>
<dbReference type="InterPro" id="IPR027417">
    <property type="entry name" value="P-loop_NTPase"/>
</dbReference>
<dbReference type="Gene3D" id="1.10.8.60">
    <property type="match status" value="1"/>
</dbReference>
<organism evidence="5">
    <name type="scientific">hydrothermal vent metagenome</name>
    <dbReference type="NCBI Taxonomy" id="652676"/>
    <lineage>
        <taxon>unclassified sequences</taxon>
        <taxon>metagenomes</taxon>
        <taxon>ecological metagenomes</taxon>
    </lineage>
</organism>
<dbReference type="GO" id="GO:0000160">
    <property type="term" value="P:phosphorelay signal transduction system"/>
    <property type="evidence" value="ECO:0007669"/>
    <property type="project" value="InterPro"/>
</dbReference>
<protein>
    <submittedName>
        <fullName evidence="5">Type IV fimbriae expression regulatory protein PilR</fullName>
    </submittedName>
</protein>
<dbReference type="InterPro" id="IPR011006">
    <property type="entry name" value="CheY-like_superfamily"/>
</dbReference>
<dbReference type="GO" id="GO:0005524">
    <property type="term" value="F:ATP binding"/>
    <property type="evidence" value="ECO:0007669"/>
    <property type="project" value="UniProtKB-KW"/>
</dbReference>
<dbReference type="InterPro" id="IPR001789">
    <property type="entry name" value="Sig_transdc_resp-reg_receiver"/>
</dbReference>
<dbReference type="Gene3D" id="3.40.50.2300">
    <property type="match status" value="1"/>
</dbReference>
<dbReference type="Pfam" id="PF00072">
    <property type="entry name" value="Response_reg"/>
    <property type="match status" value="1"/>
</dbReference>